<organism evidence="5">
    <name type="scientific">marine metagenome</name>
    <dbReference type="NCBI Taxonomy" id="408172"/>
    <lineage>
        <taxon>unclassified sequences</taxon>
        <taxon>metagenomes</taxon>
        <taxon>ecological metagenomes</taxon>
    </lineage>
</organism>
<accession>A0A383CDP5</accession>
<evidence type="ECO:0000256" key="2">
    <source>
        <dbReference type="ARBA" id="ARBA00023122"/>
    </source>
</evidence>
<feature type="domain" description="CNNM transmembrane" evidence="4">
    <location>
        <begin position="1"/>
        <end position="109"/>
    </location>
</feature>
<dbReference type="InterPro" id="IPR002550">
    <property type="entry name" value="CNNM"/>
</dbReference>
<evidence type="ECO:0000256" key="3">
    <source>
        <dbReference type="SAM" id="Phobius"/>
    </source>
</evidence>
<dbReference type="AlphaFoldDB" id="A0A383CDP5"/>
<proteinExistence type="predicted"/>
<dbReference type="PANTHER" id="PTHR22777:SF4">
    <property type="entry name" value="UPF0053 PROTEIN SLL1254"/>
    <property type="match status" value="1"/>
</dbReference>
<feature type="non-terminal residue" evidence="5">
    <location>
        <position position="109"/>
    </location>
</feature>
<reference evidence="5" key="1">
    <citation type="submission" date="2018-05" db="EMBL/GenBank/DDBJ databases">
        <authorList>
            <person name="Lanie J.A."/>
            <person name="Ng W.-L."/>
            <person name="Kazmierczak K.M."/>
            <person name="Andrzejewski T.M."/>
            <person name="Davidsen T.M."/>
            <person name="Wayne K.J."/>
            <person name="Tettelin H."/>
            <person name="Glass J.I."/>
            <person name="Rusch D."/>
            <person name="Podicherti R."/>
            <person name="Tsui H.-C.T."/>
            <person name="Winkler M.E."/>
        </authorList>
    </citation>
    <scope>NUCLEOTIDE SEQUENCE</scope>
</reference>
<gene>
    <name evidence="5" type="ORF">METZ01_LOCUS482562</name>
</gene>
<evidence type="ECO:0000259" key="4">
    <source>
        <dbReference type="PROSITE" id="PS51846"/>
    </source>
</evidence>
<dbReference type="PANTHER" id="PTHR22777">
    <property type="entry name" value="HEMOLYSIN-RELATED"/>
    <property type="match status" value="1"/>
</dbReference>
<keyword evidence="3" id="KW-0472">Membrane</keyword>
<dbReference type="PROSITE" id="PS51846">
    <property type="entry name" value="CNNM"/>
    <property type="match status" value="1"/>
</dbReference>
<keyword evidence="1" id="KW-0677">Repeat</keyword>
<protein>
    <recommendedName>
        <fullName evidence="4">CNNM transmembrane domain-containing protein</fullName>
    </recommendedName>
</protein>
<evidence type="ECO:0000313" key="5">
    <source>
        <dbReference type="EMBL" id="SVE29708.1"/>
    </source>
</evidence>
<keyword evidence="2" id="KW-0129">CBS domain</keyword>
<evidence type="ECO:0000256" key="1">
    <source>
        <dbReference type="ARBA" id="ARBA00022737"/>
    </source>
</evidence>
<keyword evidence="3" id="KW-0812">Transmembrane</keyword>
<feature type="transmembrane region" description="Helical" evidence="3">
    <location>
        <begin position="89"/>
        <end position="107"/>
    </location>
</feature>
<keyword evidence="3" id="KW-1133">Transmembrane helix</keyword>
<dbReference type="GO" id="GO:0005886">
    <property type="term" value="C:plasma membrane"/>
    <property type="evidence" value="ECO:0007669"/>
    <property type="project" value="TreeGrafter"/>
</dbReference>
<sequence length="109" mass="11338">MLQLSIVVGLVVLTSAACSLFEAVLYSVPLSQIDALERAGRPSGSILRTLRAQVDRPIAAILSLNTVANTGGAALSGAIAAEVFGSVRIGYFSAAFTFVILLFSEIIPK</sequence>
<dbReference type="Pfam" id="PF01595">
    <property type="entry name" value="CNNM"/>
    <property type="match status" value="1"/>
</dbReference>
<name>A0A383CDP5_9ZZZZ</name>
<dbReference type="EMBL" id="UINC01207570">
    <property type="protein sequence ID" value="SVE29708.1"/>
    <property type="molecule type" value="Genomic_DNA"/>
</dbReference>